<dbReference type="AlphaFoldDB" id="A0AAN7WWP1"/>
<reference evidence="1 2" key="1">
    <citation type="journal article" date="2023" name="Genes (Basel)">
        <title>Chromosome-Level Genome Assembly and Circadian Gene Repertoire of the Patagonia Blennie Eleginops maclovinus-The Closest Ancestral Proxy of Antarctic Cryonotothenioids.</title>
        <authorList>
            <person name="Cheng C.C."/>
            <person name="Rivera-Colon A.G."/>
            <person name="Minhas B.F."/>
            <person name="Wilson L."/>
            <person name="Rayamajhi N."/>
            <person name="Vargas-Chacoff L."/>
            <person name="Catchen J.M."/>
        </authorList>
    </citation>
    <scope>NUCLEOTIDE SEQUENCE [LARGE SCALE GENOMIC DNA]</scope>
    <source>
        <strain evidence="1">JMC-PN-2008</strain>
    </source>
</reference>
<evidence type="ECO:0000313" key="1">
    <source>
        <dbReference type="EMBL" id="KAK5850020.1"/>
    </source>
</evidence>
<name>A0AAN7WWP1_ELEMC</name>
<reference evidence="1 2" key="2">
    <citation type="journal article" date="2023" name="Mol. Biol. Evol.">
        <title>Genomics of Secondarily Temperate Adaptation in the Only Non-Antarctic Icefish.</title>
        <authorList>
            <person name="Rivera-Colon A.G."/>
            <person name="Rayamajhi N."/>
            <person name="Minhas B.F."/>
            <person name="Madrigal G."/>
            <person name="Bilyk K.T."/>
            <person name="Yoon V."/>
            <person name="Hune M."/>
            <person name="Gregory S."/>
            <person name="Cheng C.H.C."/>
            <person name="Catchen J.M."/>
        </authorList>
    </citation>
    <scope>NUCLEOTIDE SEQUENCE [LARGE SCALE GENOMIC DNA]</scope>
    <source>
        <strain evidence="1">JMC-PN-2008</strain>
    </source>
</reference>
<comment type="caution">
    <text evidence="1">The sequence shown here is derived from an EMBL/GenBank/DDBJ whole genome shotgun (WGS) entry which is preliminary data.</text>
</comment>
<protein>
    <submittedName>
        <fullName evidence="1">Uncharacterized protein</fullName>
    </submittedName>
</protein>
<accession>A0AAN7WWP1</accession>
<gene>
    <name evidence="1" type="ORF">PBY51_014306</name>
</gene>
<sequence length="90" mass="10491">MRVVFSTATERKTPNTSVEGDALFQQPRHRKFVFHLRKQKKGKTKPTEVSQTLESHDERKYGALKLPSQRLVRVSSTSQESRWITNMTMD</sequence>
<dbReference type="EMBL" id="JAUZQC010000023">
    <property type="protein sequence ID" value="KAK5850020.1"/>
    <property type="molecule type" value="Genomic_DNA"/>
</dbReference>
<evidence type="ECO:0000313" key="2">
    <source>
        <dbReference type="Proteomes" id="UP001346869"/>
    </source>
</evidence>
<organism evidence="1 2">
    <name type="scientific">Eleginops maclovinus</name>
    <name type="common">Patagonian blennie</name>
    <name type="synonym">Eleginus maclovinus</name>
    <dbReference type="NCBI Taxonomy" id="56733"/>
    <lineage>
        <taxon>Eukaryota</taxon>
        <taxon>Metazoa</taxon>
        <taxon>Chordata</taxon>
        <taxon>Craniata</taxon>
        <taxon>Vertebrata</taxon>
        <taxon>Euteleostomi</taxon>
        <taxon>Actinopterygii</taxon>
        <taxon>Neopterygii</taxon>
        <taxon>Teleostei</taxon>
        <taxon>Neoteleostei</taxon>
        <taxon>Acanthomorphata</taxon>
        <taxon>Eupercaria</taxon>
        <taxon>Perciformes</taxon>
        <taxon>Notothenioidei</taxon>
        <taxon>Eleginopidae</taxon>
        <taxon>Eleginops</taxon>
    </lineage>
</organism>
<dbReference type="Proteomes" id="UP001346869">
    <property type="component" value="Unassembled WGS sequence"/>
</dbReference>
<proteinExistence type="predicted"/>
<keyword evidence="2" id="KW-1185">Reference proteome</keyword>